<keyword evidence="3" id="KW-1185">Reference proteome</keyword>
<sequence length="294" mass="31619">MKTGIKFSLLGLAAGVVFAQCTPQKTTETEETVVVEEVKTPTLTMLWETEPTLETVESVLFDESTGKIYTSNIIGQNPLEKDGKGSISIIGTDGSIIEQDWVTGLNAPKGMAISNGHLYVTDIDELVEINLESGEITNKWAVEGAQFLNDVAAHDGVVYFTDMNTGKVHSYQNGSISTISEGHNSINGIAVANDGTIYGLDESGLKKWNADGSTTIVNAEVTGGDGLVILGNDNFVASRWVGEIWFVSPDGATKMLDTKEAESNTADIGFNPSENIVYVPTFFKNKVAAYKLDY</sequence>
<protein>
    <submittedName>
        <fullName evidence="2">ATP-binding protein</fullName>
    </submittedName>
</protein>
<proteinExistence type="predicted"/>
<dbReference type="Proteomes" id="UP000297647">
    <property type="component" value="Unassembled WGS sequence"/>
</dbReference>
<organism evidence="2 3">
    <name type="scientific">Algoriphagus kandeliae</name>
    <dbReference type="NCBI Taxonomy" id="2562278"/>
    <lineage>
        <taxon>Bacteria</taxon>
        <taxon>Pseudomonadati</taxon>
        <taxon>Bacteroidota</taxon>
        <taxon>Cytophagia</taxon>
        <taxon>Cytophagales</taxon>
        <taxon>Cyclobacteriaceae</taxon>
        <taxon>Algoriphagus</taxon>
    </lineage>
</organism>
<feature type="chain" id="PRO_5021369141" evidence="1">
    <location>
        <begin position="20"/>
        <end position="294"/>
    </location>
</feature>
<reference evidence="2 3" key="1">
    <citation type="submission" date="2019-03" db="EMBL/GenBank/DDBJ databases">
        <title>Algoriphagus sp. nov, a new strain isolated from root system soil of mangrove plant Kandelia.</title>
        <authorList>
            <person name="Yin Q."/>
            <person name="Wang K."/>
            <person name="Song Z."/>
        </authorList>
    </citation>
    <scope>NUCLEOTIDE SEQUENCE [LARGE SCALE GENOMIC DNA]</scope>
    <source>
        <strain evidence="2 3">XY-J91</strain>
    </source>
</reference>
<dbReference type="Gene3D" id="2.120.10.30">
    <property type="entry name" value="TolB, C-terminal domain"/>
    <property type="match status" value="1"/>
</dbReference>
<accession>A0A4Y9QWW1</accession>
<dbReference type="OrthoDB" id="7675395at2"/>
<dbReference type="RefSeq" id="WP_135072821.1">
    <property type="nucleotide sequence ID" value="NZ_SPSB01000002.1"/>
</dbReference>
<evidence type="ECO:0000256" key="1">
    <source>
        <dbReference type="SAM" id="SignalP"/>
    </source>
</evidence>
<dbReference type="GO" id="GO:0005524">
    <property type="term" value="F:ATP binding"/>
    <property type="evidence" value="ECO:0007669"/>
    <property type="project" value="UniProtKB-KW"/>
</dbReference>
<keyword evidence="2" id="KW-0067">ATP-binding</keyword>
<evidence type="ECO:0000313" key="3">
    <source>
        <dbReference type="Proteomes" id="UP000297647"/>
    </source>
</evidence>
<dbReference type="EMBL" id="SPSB01000002">
    <property type="protein sequence ID" value="TFV96162.1"/>
    <property type="molecule type" value="Genomic_DNA"/>
</dbReference>
<gene>
    <name evidence="2" type="ORF">E4S40_08025</name>
</gene>
<keyword evidence="1" id="KW-0732">Signal</keyword>
<keyword evidence="2" id="KW-0547">Nucleotide-binding</keyword>
<feature type="signal peptide" evidence="1">
    <location>
        <begin position="1"/>
        <end position="19"/>
    </location>
</feature>
<dbReference type="SUPFAM" id="SSF63829">
    <property type="entry name" value="Calcium-dependent phosphotriesterase"/>
    <property type="match status" value="1"/>
</dbReference>
<comment type="caution">
    <text evidence="2">The sequence shown here is derived from an EMBL/GenBank/DDBJ whole genome shotgun (WGS) entry which is preliminary data.</text>
</comment>
<dbReference type="InterPro" id="IPR011042">
    <property type="entry name" value="6-blade_b-propeller_TolB-like"/>
</dbReference>
<name>A0A4Y9QWW1_9BACT</name>
<dbReference type="AlphaFoldDB" id="A0A4Y9QWW1"/>
<evidence type="ECO:0000313" key="2">
    <source>
        <dbReference type="EMBL" id="TFV96162.1"/>
    </source>
</evidence>